<organism evidence="2 3">
    <name type="scientific">Acetobacter tropicalis</name>
    <dbReference type="NCBI Taxonomy" id="104102"/>
    <lineage>
        <taxon>Bacteria</taxon>
        <taxon>Pseudomonadati</taxon>
        <taxon>Pseudomonadota</taxon>
        <taxon>Alphaproteobacteria</taxon>
        <taxon>Acetobacterales</taxon>
        <taxon>Acetobacteraceae</taxon>
        <taxon>Acetobacter</taxon>
    </lineage>
</organism>
<dbReference type="Proteomes" id="UP000029448">
    <property type="component" value="Unassembled WGS sequence"/>
</dbReference>
<comment type="caution">
    <text evidence="2">The sequence shown here is derived from an EMBL/GenBank/DDBJ whole genome shotgun (WGS) entry which is preliminary data.</text>
</comment>
<accession>A0A094YJB0</accession>
<evidence type="ECO:0000313" key="2">
    <source>
        <dbReference type="EMBL" id="KGB21427.1"/>
    </source>
</evidence>
<sequence>MNRRDFFPALGATALAGIAAAGFAKPETLTAAPTAKPEGKSPIIKARNEYFSARADVERIGDEPAATPGHPHHQDNSERSLAACEAMWAAIAFLAHTPAKNLHDLKAKTEVANLEFPEYCDAFVMEETSDEVQLAISIISDLHRLSATLA</sequence>
<feature type="region of interest" description="Disordered" evidence="1">
    <location>
        <begin position="57"/>
        <end position="78"/>
    </location>
</feature>
<evidence type="ECO:0000313" key="3">
    <source>
        <dbReference type="Proteomes" id="UP000029448"/>
    </source>
</evidence>
<dbReference type="AlphaFoldDB" id="A0A094YJB0"/>
<evidence type="ECO:0000256" key="1">
    <source>
        <dbReference type="SAM" id="MobiDB-lite"/>
    </source>
</evidence>
<reference evidence="2 3" key="1">
    <citation type="submission" date="2014-06" db="EMBL/GenBank/DDBJ databases">
        <title>Functional and comparative genomic analyses of the Drosophila gut microbiota identify candidate symbiosis factors.</title>
        <authorList>
            <person name="Newell P.D."/>
            <person name="Chaston J.M."/>
            <person name="Douglas A.E."/>
        </authorList>
    </citation>
    <scope>NUCLEOTIDE SEQUENCE [LARGE SCALE GENOMIC DNA]</scope>
    <source>
        <strain evidence="2 3">DmCS_006</strain>
    </source>
</reference>
<gene>
    <name evidence="2" type="ORF">AtDm6_3063</name>
</gene>
<dbReference type="STRING" id="104102.AtDm6_3063"/>
<proteinExistence type="predicted"/>
<dbReference type="PATRIC" id="fig|104102.7.peg.3025"/>
<name>A0A094YJB0_9PROT</name>
<protein>
    <submittedName>
        <fullName evidence="2">Uncharacterized protein</fullName>
    </submittedName>
</protein>
<keyword evidence="3" id="KW-1185">Reference proteome</keyword>
<dbReference type="EMBL" id="JOKM01000102">
    <property type="protein sequence ID" value="KGB21427.1"/>
    <property type="molecule type" value="Genomic_DNA"/>
</dbReference>